<dbReference type="SUPFAM" id="SSF57756">
    <property type="entry name" value="Retrovirus zinc finger-like domains"/>
    <property type="match status" value="1"/>
</dbReference>
<sequence>SITYLPNDFQSSVHHNVYNPSSSIPQVKYAPLVNQQPDFSQPNSGLIVPVYQKGDDPIDAINHMMSFLTAVVTSRYPPTNNQLRNSSNPRKQASINNGRVTVQPIHGRHASLTVGTSRTYTSGASRNNFGKQRTVVCYNCKREGHMSNQCTKPKRKRDESRSSNHTECHHLQCRLQADDLDSYDSDCNEINSTKIALMVNLSQYGFDDLAEVRNPDNVTHNVINQAVHAMLLSEQSNSMN</sequence>
<dbReference type="InterPro" id="IPR036875">
    <property type="entry name" value="Znf_CCHC_sf"/>
</dbReference>
<evidence type="ECO:0000256" key="1">
    <source>
        <dbReference type="PROSITE-ProRule" id="PRU00047"/>
    </source>
</evidence>
<feature type="non-terminal residue" evidence="4">
    <location>
        <position position="1"/>
    </location>
</feature>
<accession>A0A699J6Z9</accession>
<dbReference type="Pfam" id="PF00098">
    <property type="entry name" value="zf-CCHC"/>
    <property type="match status" value="1"/>
</dbReference>
<keyword evidence="1" id="KW-0862">Zinc</keyword>
<dbReference type="InterPro" id="IPR001878">
    <property type="entry name" value="Znf_CCHC"/>
</dbReference>
<protein>
    <recommendedName>
        <fullName evidence="3">CCHC-type domain-containing protein</fullName>
    </recommendedName>
</protein>
<dbReference type="GO" id="GO:0008270">
    <property type="term" value="F:zinc ion binding"/>
    <property type="evidence" value="ECO:0007669"/>
    <property type="project" value="UniProtKB-KW"/>
</dbReference>
<evidence type="ECO:0000313" key="4">
    <source>
        <dbReference type="EMBL" id="GFA16309.1"/>
    </source>
</evidence>
<feature type="domain" description="CCHC-type" evidence="3">
    <location>
        <begin position="137"/>
        <end position="152"/>
    </location>
</feature>
<organism evidence="4">
    <name type="scientific">Tanacetum cinerariifolium</name>
    <name type="common">Dalmatian daisy</name>
    <name type="synonym">Chrysanthemum cinerariifolium</name>
    <dbReference type="NCBI Taxonomy" id="118510"/>
    <lineage>
        <taxon>Eukaryota</taxon>
        <taxon>Viridiplantae</taxon>
        <taxon>Streptophyta</taxon>
        <taxon>Embryophyta</taxon>
        <taxon>Tracheophyta</taxon>
        <taxon>Spermatophyta</taxon>
        <taxon>Magnoliopsida</taxon>
        <taxon>eudicotyledons</taxon>
        <taxon>Gunneridae</taxon>
        <taxon>Pentapetalae</taxon>
        <taxon>asterids</taxon>
        <taxon>campanulids</taxon>
        <taxon>Asterales</taxon>
        <taxon>Asteraceae</taxon>
        <taxon>Asteroideae</taxon>
        <taxon>Anthemideae</taxon>
        <taxon>Anthemidinae</taxon>
        <taxon>Tanacetum</taxon>
    </lineage>
</organism>
<dbReference type="AlphaFoldDB" id="A0A699J6Z9"/>
<proteinExistence type="predicted"/>
<dbReference type="EMBL" id="BKCJ010378735">
    <property type="protein sequence ID" value="GFA16309.1"/>
    <property type="molecule type" value="Genomic_DNA"/>
</dbReference>
<reference evidence="4" key="1">
    <citation type="journal article" date="2019" name="Sci. Rep.">
        <title>Draft genome of Tanacetum cinerariifolium, the natural source of mosquito coil.</title>
        <authorList>
            <person name="Yamashiro T."/>
            <person name="Shiraishi A."/>
            <person name="Satake H."/>
            <person name="Nakayama K."/>
        </authorList>
    </citation>
    <scope>NUCLEOTIDE SEQUENCE</scope>
</reference>
<gene>
    <name evidence="4" type="ORF">Tci_588281</name>
</gene>
<name>A0A699J6Z9_TANCI</name>
<evidence type="ECO:0000256" key="2">
    <source>
        <dbReference type="SAM" id="MobiDB-lite"/>
    </source>
</evidence>
<feature type="region of interest" description="Disordered" evidence="2">
    <location>
        <begin position="146"/>
        <end position="165"/>
    </location>
</feature>
<dbReference type="Gene3D" id="4.10.60.10">
    <property type="entry name" value="Zinc finger, CCHC-type"/>
    <property type="match status" value="1"/>
</dbReference>
<dbReference type="SMART" id="SM00343">
    <property type="entry name" value="ZnF_C2HC"/>
    <property type="match status" value="1"/>
</dbReference>
<evidence type="ECO:0000259" key="3">
    <source>
        <dbReference type="PROSITE" id="PS50158"/>
    </source>
</evidence>
<keyword evidence="1" id="KW-0863">Zinc-finger</keyword>
<feature type="compositionally biased region" description="Basic and acidic residues" evidence="2">
    <location>
        <begin position="156"/>
        <end position="165"/>
    </location>
</feature>
<dbReference type="PROSITE" id="PS50158">
    <property type="entry name" value="ZF_CCHC"/>
    <property type="match status" value="1"/>
</dbReference>
<keyword evidence="1" id="KW-0479">Metal-binding</keyword>
<dbReference type="GO" id="GO:0003676">
    <property type="term" value="F:nucleic acid binding"/>
    <property type="evidence" value="ECO:0007669"/>
    <property type="project" value="InterPro"/>
</dbReference>
<comment type="caution">
    <text evidence="4">The sequence shown here is derived from an EMBL/GenBank/DDBJ whole genome shotgun (WGS) entry which is preliminary data.</text>
</comment>